<accession>A0AAV0WB84</accession>
<dbReference type="AlphaFoldDB" id="A0AAV0WB84"/>
<evidence type="ECO:0000313" key="1">
    <source>
        <dbReference type="EMBL" id="CAI6353190.1"/>
    </source>
</evidence>
<reference evidence="1 2" key="1">
    <citation type="submission" date="2023-01" db="EMBL/GenBank/DDBJ databases">
        <authorList>
            <person name="Whitehead M."/>
        </authorList>
    </citation>
    <scope>NUCLEOTIDE SEQUENCE [LARGE SCALE GENOMIC DNA]</scope>
</reference>
<proteinExistence type="predicted"/>
<evidence type="ECO:0008006" key="3">
    <source>
        <dbReference type="Google" id="ProtNLM"/>
    </source>
</evidence>
<dbReference type="Proteomes" id="UP001160148">
    <property type="component" value="Unassembled WGS sequence"/>
</dbReference>
<evidence type="ECO:0000313" key="2">
    <source>
        <dbReference type="Proteomes" id="UP001160148"/>
    </source>
</evidence>
<dbReference type="PANTHER" id="PTHR33053">
    <property type="entry name" value="PROTEIN, PUTATIVE-RELATED"/>
    <property type="match status" value="1"/>
</dbReference>
<sequence length="369" mass="42297">MYDEEVQYHNLNLSSNDNHSQLLNLTATNNLSNEELPNNLGLKNKLQSWVLKYKVSHNSVNCILNIMKSEGLNVPQDVRTLMQTSKSHEISSMGSEGTYIHFGFEKMILPVLNKFVNAIDFTITLKLGINIDGLPLAKSSKSQVWPILVSIINCKIFNNLVFPIGIYHGMKKPPCIQQYLHEFIIDLKSLLDNGFEINGNILRFEIGHMTNDAPAKSFILNVKDHNAYFGCTTCAQEGSYKERRVVFLEINSPVRTNESFRNKVNEEYHKGDSPLELLPINIIDVVCLDYMHNVCIGVTKRLVEFWVKGKKNVRLNETSREQISTDLINLRVYVPSTFLMLHTHYLNTLDLHCREIMHLCFKRCAYTVS</sequence>
<dbReference type="PANTHER" id="PTHR33053:SF24">
    <property type="entry name" value="TRANSPOSASE DOMAIN-CONTAINING PROTEIN"/>
    <property type="match status" value="1"/>
</dbReference>
<protein>
    <recommendedName>
        <fullName evidence="3">DUF4806 domain-containing protein</fullName>
    </recommendedName>
</protein>
<organism evidence="1 2">
    <name type="scientific">Macrosiphum euphorbiae</name>
    <name type="common">potato aphid</name>
    <dbReference type="NCBI Taxonomy" id="13131"/>
    <lineage>
        <taxon>Eukaryota</taxon>
        <taxon>Metazoa</taxon>
        <taxon>Ecdysozoa</taxon>
        <taxon>Arthropoda</taxon>
        <taxon>Hexapoda</taxon>
        <taxon>Insecta</taxon>
        <taxon>Pterygota</taxon>
        <taxon>Neoptera</taxon>
        <taxon>Paraneoptera</taxon>
        <taxon>Hemiptera</taxon>
        <taxon>Sternorrhyncha</taxon>
        <taxon>Aphidomorpha</taxon>
        <taxon>Aphidoidea</taxon>
        <taxon>Aphididae</taxon>
        <taxon>Macrosiphini</taxon>
        <taxon>Macrosiphum</taxon>
    </lineage>
</organism>
<keyword evidence="2" id="KW-1185">Reference proteome</keyword>
<dbReference type="EMBL" id="CARXXK010000002">
    <property type="protein sequence ID" value="CAI6353190.1"/>
    <property type="molecule type" value="Genomic_DNA"/>
</dbReference>
<comment type="caution">
    <text evidence="1">The sequence shown here is derived from an EMBL/GenBank/DDBJ whole genome shotgun (WGS) entry which is preliminary data.</text>
</comment>
<name>A0AAV0WB84_9HEMI</name>
<gene>
    <name evidence="1" type="ORF">MEUPH1_LOCUS9338</name>
</gene>